<dbReference type="RefSeq" id="WP_019150281.1">
    <property type="nucleotide sequence ID" value="NZ_DAWDUM010000002.1"/>
</dbReference>
<dbReference type="Gene3D" id="1.10.150.130">
    <property type="match status" value="1"/>
</dbReference>
<accession>A0A5B3H1B7</accession>
<gene>
    <name evidence="5" type="ORF">F2Y10_04785</name>
</gene>
<dbReference type="AlphaFoldDB" id="A0A5B3H1B7"/>
<dbReference type="SUPFAM" id="SSF56349">
    <property type="entry name" value="DNA breaking-rejoining enzymes"/>
    <property type="match status" value="1"/>
</dbReference>
<dbReference type="Pfam" id="PF00589">
    <property type="entry name" value="Phage_integrase"/>
    <property type="match status" value="1"/>
</dbReference>
<dbReference type="Proteomes" id="UP000322940">
    <property type="component" value="Unassembled WGS sequence"/>
</dbReference>
<dbReference type="InterPro" id="IPR002104">
    <property type="entry name" value="Integrase_catalytic"/>
</dbReference>
<dbReference type="InterPro" id="IPR010998">
    <property type="entry name" value="Integrase_recombinase_N"/>
</dbReference>
<name>A0A5B3H1B7_9BACT</name>
<keyword evidence="3" id="KW-0233">DNA recombination</keyword>
<dbReference type="GO" id="GO:0006310">
    <property type="term" value="P:DNA recombination"/>
    <property type="evidence" value="ECO:0007669"/>
    <property type="project" value="UniProtKB-KW"/>
</dbReference>
<dbReference type="InterPro" id="IPR050090">
    <property type="entry name" value="Tyrosine_recombinase_XerCD"/>
</dbReference>
<dbReference type="CDD" id="cd01185">
    <property type="entry name" value="INTN1_C_like"/>
    <property type="match status" value="1"/>
</dbReference>
<evidence type="ECO:0000256" key="1">
    <source>
        <dbReference type="ARBA" id="ARBA00008857"/>
    </source>
</evidence>
<organism evidence="5 6">
    <name type="scientific">Alistipes onderdonkii</name>
    <dbReference type="NCBI Taxonomy" id="328813"/>
    <lineage>
        <taxon>Bacteria</taxon>
        <taxon>Pseudomonadati</taxon>
        <taxon>Bacteroidota</taxon>
        <taxon>Bacteroidia</taxon>
        <taxon>Bacteroidales</taxon>
        <taxon>Rikenellaceae</taxon>
        <taxon>Alistipes</taxon>
    </lineage>
</organism>
<comment type="caution">
    <text evidence="5">The sequence shown here is derived from an EMBL/GenBank/DDBJ whole genome shotgun (WGS) entry which is preliminary data.</text>
</comment>
<dbReference type="EMBL" id="VVXH01000004">
    <property type="protein sequence ID" value="KAA2379705.1"/>
    <property type="molecule type" value="Genomic_DNA"/>
</dbReference>
<dbReference type="GO" id="GO:0015074">
    <property type="term" value="P:DNA integration"/>
    <property type="evidence" value="ECO:0007669"/>
    <property type="project" value="InterPro"/>
</dbReference>
<sequence>MKITLIIKKSVKRYDTESKATIYARLRDGRQVDMVAPTRLTINPNLWDDKAEQVKSKIVCDDEMRSYYNDEARKLKSYLEKAYQSRQTAEPQKEWLKETLEQYYNPQKYNVETATEETAKPTLIALFDEFLEKHRLSDVRKKNYRVIKRGLQRYELYIRTTKRGQKAFVLDIDQVTADTLRNIWDFLENEYRYCALYPEIYAAIPEARTPQPRGKNTLLDCFSRIRTFFYWCNSNKKTRNRPFDDFPLEECTYGTPYYITVEELHKIYGTNLMRHPQLAVQRDIFVFQCLIGCRVGDLLKMTKSNLIDGAIEYIPRKTKEGRPLTVRVPLNQTAKEIVSRYKSLDGDKLLPFISEQKYNLAIKRIFKAAGLKRLVTVINPTTREEEKRVLYEIASSHLARRTFVGNLYKQVKDPNLVGALSGHKEGSKAFARYRTIDDEMKKELVNLLS</sequence>
<reference evidence="5 6" key="1">
    <citation type="journal article" date="2019" name="Nat. Med.">
        <title>A library of human gut bacterial isolates paired with longitudinal multiomics data enables mechanistic microbiome research.</title>
        <authorList>
            <person name="Poyet M."/>
            <person name="Groussin M."/>
            <person name="Gibbons S.M."/>
            <person name="Avila-Pacheco J."/>
            <person name="Jiang X."/>
            <person name="Kearney S.M."/>
            <person name="Perrotta A.R."/>
            <person name="Berdy B."/>
            <person name="Zhao S."/>
            <person name="Lieberman T.D."/>
            <person name="Swanson P.K."/>
            <person name="Smith M."/>
            <person name="Roesemann S."/>
            <person name="Alexander J.E."/>
            <person name="Rich S.A."/>
            <person name="Livny J."/>
            <person name="Vlamakis H."/>
            <person name="Clish C."/>
            <person name="Bullock K."/>
            <person name="Deik A."/>
            <person name="Scott J."/>
            <person name="Pierce K.A."/>
            <person name="Xavier R.J."/>
            <person name="Alm E.J."/>
        </authorList>
    </citation>
    <scope>NUCLEOTIDE SEQUENCE [LARGE SCALE GENOMIC DNA]</scope>
    <source>
        <strain evidence="5 6">BIOML-A266</strain>
    </source>
</reference>
<comment type="similarity">
    <text evidence="1">Belongs to the 'phage' integrase family.</text>
</comment>
<dbReference type="InterPro" id="IPR013762">
    <property type="entry name" value="Integrase-like_cat_sf"/>
</dbReference>
<dbReference type="PROSITE" id="PS51898">
    <property type="entry name" value="TYR_RECOMBINASE"/>
    <property type="match status" value="1"/>
</dbReference>
<dbReference type="PANTHER" id="PTHR30349">
    <property type="entry name" value="PHAGE INTEGRASE-RELATED"/>
    <property type="match status" value="1"/>
</dbReference>
<dbReference type="Gene3D" id="1.10.443.10">
    <property type="entry name" value="Intergrase catalytic core"/>
    <property type="match status" value="1"/>
</dbReference>
<proteinExistence type="inferred from homology"/>
<evidence type="ECO:0000313" key="6">
    <source>
        <dbReference type="Proteomes" id="UP000322940"/>
    </source>
</evidence>
<protein>
    <submittedName>
        <fullName evidence="5">Tyrosine-type recombinase/integrase</fullName>
    </submittedName>
</protein>
<dbReference type="InterPro" id="IPR011010">
    <property type="entry name" value="DNA_brk_join_enz"/>
</dbReference>
<dbReference type="PANTHER" id="PTHR30349:SF41">
    <property type="entry name" value="INTEGRASE_RECOMBINASE PROTEIN MJ0367-RELATED"/>
    <property type="match status" value="1"/>
</dbReference>
<keyword evidence="2" id="KW-0238">DNA-binding</keyword>
<evidence type="ECO:0000256" key="2">
    <source>
        <dbReference type="ARBA" id="ARBA00023125"/>
    </source>
</evidence>
<evidence type="ECO:0000256" key="3">
    <source>
        <dbReference type="ARBA" id="ARBA00023172"/>
    </source>
</evidence>
<evidence type="ECO:0000259" key="4">
    <source>
        <dbReference type="PROSITE" id="PS51898"/>
    </source>
</evidence>
<feature type="domain" description="Tyr recombinase" evidence="4">
    <location>
        <begin position="254"/>
        <end position="446"/>
    </location>
</feature>
<evidence type="ECO:0000313" key="5">
    <source>
        <dbReference type="EMBL" id="KAA2379705.1"/>
    </source>
</evidence>
<dbReference type="GO" id="GO:0003677">
    <property type="term" value="F:DNA binding"/>
    <property type="evidence" value="ECO:0007669"/>
    <property type="project" value="UniProtKB-KW"/>
</dbReference>